<feature type="transmembrane region" description="Helical" evidence="10">
    <location>
        <begin position="129"/>
        <end position="150"/>
    </location>
</feature>
<comment type="similarity">
    <text evidence="2">Belongs to the ArsB family.</text>
</comment>
<keyword evidence="4" id="KW-0813">Transport</keyword>
<evidence type="ECO:0000256" key="8">
    <source>
        <dbReference type="ARBA" id="ARBA00022989"/>
    </source>
</evidence>
<dbReference type="Pfam" id="PF03600">
    <property type="entry name" value="CitMHS"/>
    <property type="match status" value="1"/>
</dbReference>
<feature type="transmembrane region" description="Helical" evidence="10">
    <location>
        <begin position="295"/>
        <end position="319"/>
    </location>
</feature>
<evidence type="ECO:0000259" key="11">
    <source>
        <dbReference type="Pfam" id="PF03600"/>
    </source>
</evidence>
<feature type="transmembrane region" description="Helical" evidence="10">
    <location>
        <begin position="223"/>
        <end position="240"/>
    </location>
</feature>
<evidence type="ECO:0000256" key="7">
    <source>
        <dbReference type="ARBA" id="ARBA00022849"/>
    </source>
</evidence>
<comment type="similarity">
    <text evidence="3">Belongs to the CitM (TC 2.A.11) transporter family.</text>
</comment>
<keyword evidence="6 10" id="KW-0812">Transmembrane</keyword>
<comment type="caution">
    <text evidence="12">The sequence shown here is derived from an EMBL/GenBank/DDBJ whole genome shotgun (WGS) entry which is preliminary data.</text>
</comment>
<evidence type="ECO:0000256" key="10">
    <source>
        <dbReference type="SAM" id="Phobius"/>
    </source>
</evidence>
<feature type="transmembrane region" description="Helical" evidence="10">
    <location>
        <begin position="260"/>
        <end position="283"/>
    </location>
</feature>
<proteinExistence type="inferred from homology"/>
<feature type="transmembrane region" description="Helical" evidence="10">
    <location>
        <begin position="171"/>
        <end position="189"/>
    </location>
</feature>
<evidence type="ECO:0000313" key="12">
    <source>
        <dbReference type="EMBL" id="NYI70957.1"/>
    </source>
</evidence>
<feature type="transmembrane region" description="Helical" evidence="10">
    <location>
        <begin position="90"/>
        <end position="109"/>
    </location>
</feature>
<dbReference type="Proteomes" id="UP000527616">
    <property type="component" value="Unassembled WGS sequence"/>
</dbReference>
<evidence type="ECO:0000256" key="5">
    <source>
        <dbReference type="ARBA" id="ARBA00022475"/>
    </source>
</evidence>
<comment type="subcellular location">
    <subcellularLocation>
        <location evidence="1">Cell membrane</location>
        <topology evidence="1">Multi-pass membrane protein</topology>
    </subcellularLocation>
</comment>
<keyword evidence="7" id="KW-0059">Arsenical resistance</keyword>
<reference evidence="12 13" key="1">
    <citation type="submission" date="2020-07" db="EMBL/GenBank/DDBJ databases">
        <title>Sequencing the genomes of 1000 actinobacteria strains.</title>
        <authorList>
            <person name="Klenk H.-P."/>
        </authorList>
    </citation>
    <scope>NUCLEOTIDE SEQUENCE [LARGE SCALE GENOMIC DNA]</scope>
    <source>
        <strain evidence="12 13">DSM 103164</strain>
    </source>
</reference>
<name>A0A7Z0IKZ2_9ACTN</name>
<dbReference type="EMBL" id="JACBZS010000001">
    <property type="protein sequence ID" value="NYI70957.1"/>
    <property type="molecule type" value="Genomic_DNA"/>
</dbReference>
<evidence type="ECO:0000256" key="2">
    <source>
        <dbReference type="ARBA" id="ARBA00006433"/>
    </source>
</evidence>
<feature type="domain" description="Citrate transporter-like" evidence="11">
    <location>
        <begin position="9"/>
        <end position="311"/>
    </location>
</feature>
<keyword evidence="13" id="KW-1185">Reference proteome</keyword>
<feature type="transmembrane region" description="Helical" evidence="10">
    <location>
        <begin position="49"/>
        <end position="78"/>
    </location>
</feature>
<dbReference type="PRINTS" id="PR00758">
    <property type="entry name" value="ARSENICPUMP"/>
</dbReference>
<dbReference type="PANTHER" id="PTHR43302">
    <property type="entry name" value="TRANSPORTER ARSB-RELATED"/>
    <property type="match status" value="1"/>
</dbReference>
<feature type="transmembrane region" description="Helical" evidence="10">
    <location>
        <begin position="334"/>
        <end position="355"/>
    </location>
</feature>
<evidence type="ECO:0000256" key="9">
    <source>
        <dbReference type="ARBA" id="ARBA00023136"/>
    </source>
</evidence>
<gene>
    <name evidence="12" type="ORF">GGQ54_001517</name>
</gene>
<dbReference type="GO" id="GO:0015105">
    <property type="term" value="F:arsenite transmembrane transporter activity"/>
    <property type="evidence" value="ECO:0007669"/>
    <property type="project" value="InterPro"/>
</dbReference>
<keyword evidence="9 10" id="KW-0472">Membrane</keyword>
<accession>A0A7Z0IKZ2</accession>
<feature type="transmembrane region" description="Helical" evidence="10">
    <location>
        <begin position="195"/>
        <end position="216"/>
    </location>
</feature>
<protein>
    <submittedName>
        <fullName evidence="12">Arsenical pump membrane protein</fullName>
    </submittedName>
</protein>
<evidence type="ECO:0000256" key="3">
    <source>
        <dbReference type="ARBA" id="ARBA00009843"/>
    </source>
</evidence>
<dbReference type="RefSeq" id="WP_179444848.1">
    <property type="nucleotide sequence ID" value="NZ_JACBZS010000001.1"/>
</dbReference>
<dbReference type="GO" id="GO:0046685">
    <property type="term" value="P:response to arsenic-containing substance"/>
    <property type="evidence" value="ECO:0007669"/>
    <property type="project" value="UniProtKB-KW"/>
</dbReference>
<evidence type="ECO:0000256" key="1">
    <source>
        <dbReference type="ARBA" id="ARBA00004651"/>
    </source>
</evidence>
<dbReference type="InterPro" id="IPR000802">
    <property type="entry name" value="Arsenical_pump_ArsB"/>
</dbReference>
<dbReference type="GO" id="GO:0005886">
    <property type="term" value="C:plasma membrane"/>
    <property type="evidence" value="ECO:0007669"/>
    <property type="project" value="UniProtKB-SubCell"/>
</dbReference>
<organism evidence="12 13">
    <name type="scientific">Naumannella cuiyingiana</name>
    <dbReference type="NCBI Taxonomy" id="1347891"/>
    <lineage>
        <taxon>Bacteria</taxon>
        <taxon>Bacillati</taxon>
        <taxon>Actinomycetota</taxon>
        <taxon>Actinomycetes</taxon>
        <taxon>Propionibacteriales</taxon>
        <taxon>Propionibacteriaceae</taxon>
        <taxon>Naumannella</taxon>
    </lineage>
</organism>
<evidence type="ECO:0000313" key="13">
    <source>
        <dbReference type="Proteomes" id="UP000527616"/>
    </source>
</evidence>
<sequence length="357" mass="36860">MLELAQRTLPVLGFLLGMTLVAELADRAGLFLALAHRLARIARGSVPMLWLGLVVVAAACTAFLSLDTTAVLLTPVVLALARRLRIDPRLFAYTCVVLANTGSLFLPVSNLTNLLAMSAHSLSTQDFLALMWAPGVVGVVLPAMLLAIMFRHTLRTAADPDVDADEPRGGPLLIIATLIVAGLAAAILAGADVTLAALLAAAALLLATAVLDPVLLRRLPVPWQMIIGVAALFVVVQLARDAFLDGLLATWSPASDLPGLLGLAGLGALTANLINNLPAYLALEGLTHSAPGLTAALLIGVNAGPLITPWASLATILWAGRCRAAGVPVRWAEFVARGAIIAIPTVAFGVAALILGS</sequence>
<evidence type="ECO:0000256" key="6">
    <source>
        <dbReference type="ARBA" id="ARBA00022692"/>
    </source>
</evidence>
<dbReference type="PANTHER" id="PTHR43302:SF5">
    <property type="entry name" value="TRANSPORTER ARSB-RELATED"/>
    <property type="match status" value="1"/>
</dbReference>
<keyword evidence="8 10" id="KW-1133">Transmembrane helix</keyword>
<dbReference type="AlphaFoldDB" id="A0A7Z0IKZ2"/>
<keyword evidence="5" id="KW-1003">Cell membrane</keyword>
<dbReference type="InterPro" id="IPR004680">
    <property type="entry name" value="Cit_transptr-like_dom"/>
</dbReference>
<evidence type="ECO:0000256" key="4">
    <source>
        <dbReference type="ARBA" id="ARBA00022448"/>
    </source>
</evidence>